<organism evidence="3 4">
    <name type="scientific">Saccharopolyspora antimicrobica</name>
    <dbReference type="NCBI Taxonomy" id="455193"/>
    <lineage>
        <taxon>Bacteria</taxon>
        <taxon>Bacillati</taxon>
        <taxon>Actinomycetota</taxon>
        <taxon>Actinomycetes</taxon>
        <taxon>Pseudonocardiales</taxon>
        <taxon>Pseudonocardiaceae</taxon>
        <taxon>Saccharopolyspora</taxon>
    </lineage>
</organism>
<dbReference type="EMBL" id="RBXX01000002">
    <property type="protein sequence ID" value="RKT82966.1"/>
    <property type="molecule type" value="Genomic_DNA"/>
</dbReference>
<sequence length="603" mass="67276">MPLSHLTDQRVFADWDDLRGVADPDFLALGLGATNMMSMLWTVAMGGRAVGVERRGDPPPGESWNIAADTFHQLGLIDSLMLRTYGEEGLPRFRDGRVFRLAPCFYDPEAEAKSVFADEIVSGFEASGCLAGRLEHVEHIDDRWVGGRPQRVVTVQPPAEVPVTPDPSSIRSDVAKILCGEFPFQLPATELLILLRRYLETIEEMDLAKDSGAPRVRLFTHHQVVPDGGFVEEPDGRRRVIIEAVQELDYKQKFIYRRQPGTEPIDLGVPELFSIAQGVDSDDAAKLGFRSNPVGIDYGDGRGPVPAQSDYVACLLNTFVEGRSRRRITTVFDEDGDEYWVRQMAIGQEDDPEVGWIMLQVPAFKSFDPVEEGVLPAGTDRESPDYFAAYQQLLYDFFFDHAEELLEMPRKKLTGINTFYGPKLVTVAARIGVDAQVAVNGIVASNTFGTGHFLNNGVSVTGMICHSARVLRYWIDRRHGVVPGRAIRRLAEGIRVDTEEWIRVSAVEFSMANPREFEPECFELMEAAREHRDFLVSLDLADWNRLIVHIGRLGTQPLRPPHPLHPEQRRKQRAGRAPVPAKAAASDPPAPAKREADAMLVES</sequence>
<accession>A0A1I4WU07</accession>
<keyword evidence="5" id="KW-1185">Reference proteome</keyword>
<evidence type="ECO:0000313" key="4">
    <source>
        <dbReference type="Proteomes" id="UP000199398"/>
    </source>
</evidence>
<feature type="region of interest" description="Disordered" evidence="1">
    <location>
        <begin position="557"/>
        <end position="603"/>
    </location>
</feature>
<gene>
    <name evidence="2" type="ORF">ATL45_1230</name>
    <name evidence="3" type="ORF">SAMN05421805_10360</name>
</gene>
<dbReference type="Proteomes" id="UP000199398">
    <property type="component" value="Unassembled WGS sequence"/>
</dbReference>
<feature type="compositionally biased region" description="Low complexity" evidence="1">
    <location>
        <begin position="575"/>
        <end position="587"/>
    </location>
</feature>
<evidence type="ECO:0000313" key="2">
    <source>
        <dbReference type="EMBL" id="RKT82966.1"/>
    </source>
</evidence>
<protein>
    <submittedName>
        <fullName evidence="3">Uncharacterized protein</fullName>
    </submittedName>
</protein>
<evidence type="ECO:0000313" key="3">
    <source>
        <dbReference type="EMBL" id="SFN16957.1"/>
    </source>
</evidence>
<dbReference type="Proteomes" id="UP000270697">
    <property type="component" value="Unassembled WGS sequence"/>
</dbReference>
<evidence type="ECO:0000313" key="5">
    <source>
        <dbReference type="Proteomes" id="UP000270697"/>
    </source>
</evidence>
<reference evidence="3 4" key="1">
    <citation type="submission" date="2016-10" db="EMBL/GenBank/DDBJ databases">
        <authorList>
            <person name="de Groot N.N."/>
        </authorList>
    </citation>
    <scope>NUCLEOTIDE SEQUENCE [LARGE SCALE GENOMIC DNA]</scope>
    <source>
        <strain evidence="3 4">CPCC 201259</strain>
    </source>
</reference>
<proteinExistence type="predicted"/>
<reference evidence="2 5" key="2">
    <citation type="submission" date="2018-10" db="EMBL/GenBank/DDBJ databases">
        <title>Sequencing the genomes of 1000 actinobacteria strains.</title>
        <authorList>
            <person name="Klenk H.-P."/>
        </authorList>
    </citation>
    <scope>NUCLEOTIDE SEQUENCE [LARGE SCALE GENOMIC DNA]</scope>
    <source>
        <strain evidence="2 5">DSM 45119</strain>
    </source>
</reference>
<dbReference type="AlphaFoldDB" id="A0A1I4WU07"/>
<name>A0A1I4WU07_9PSEU</name>
<evidence type="ECO:0000256" key="1">
    <source>
        <dbReference type="SAM" id="MobiDB-lite"/>
    </source>
</evidence>
<dbReference type="EMBL" id="FOUP01000003">
    <property type="protein sequence ID" value="SFN16957.1"/>
    <property type="molecule type" value="Genomic_DNA"/>
</dbReference>
<dbReference type="RefSeq" id="WP_143121593.1">
    <property type="nucleotide sequence ID" value="NZ_FOUP01000003.1"/>
</dbReference>